<dbReference type="AlphaFoldDB" id="A0AAV5MM75"/>
<accession>A0AAV5MM75</accession>
<evidence type="ECO:0000313" key="3">
    <source>
        <dbReference type="Proteomes" id="UP001054252"/>
    </source>
</evidence>
<organism evidence="2 3">
    <name type="scientific">Rubroshorea leprosula</name>
    <dbReference type="NCBI Taxonomy" id="152421"/>
    <lineage>
        <taxon>Eukaryota</taxon>
        <taxon>Viridiplantae</taxon>
        <taxon>Streptophyta</taxon>
        <taxon>Embryophyta</taxon>
        <taxon>Tracheophyta</taxon>
        <taxon>Spermatophyta</taxon>
        <taxon>Magnoliopsida</taxon>
        <taxon>eudicotyledons</taxon>
        <taxon>Gunneridae</taxon>
        <taxon>Pentapetalae</taxon>
        <taxon>rosids</taxon>
        <taxon>malvids</taxon>
        <taxon>Malvales</taxon>
        <taxon>Dipterocarpaceae</taxon>
        <taxon>Rubroshorea</taxon>
    </lineage>
</organism>
<evidence type="ECO:0000256" key="1">
    <source>
        <dbReference type="SAM" id="MobiDB-lite"/>
    </source>
</evidence>
<evidence type="ECO:0000313" key="2">
    <source>
        <dbReference type="EMBL" id="GKV51111.1"/>
    </source>
</evidence>
<feature type="compositionally biased region" description="Polar residues" evidence="1">
    <location>
        <begin position="77"/>
        <end position="90"/>
    </location>
</feature>
<sequence length="90" mass="10170">MRDGSSDFNFSDPESYFGADVKNSAGDNFKGDLLWHWCSSRWETHPPFSVKVLMRCNAPEPESEARQTPCTRETGPTDAQGSELTEQNHF</sequence>
<feature type="region of interest" description="Disordered" evidence="1">
    <location>
        <begin position="58"/>
        <end position="90"/>
    </location>
</feature>
<comment type="caution">
    <text evidence="2">The sequence shown here is derived from an EMBL/GenBank/DDBJ whole genome shotgun (WGS) entry which is preliminary data.</text>
</comment>
<protein>
    <submittedName>
        <fullName evidence="2">Uncharacterized protein</fullName>
    </submittedName>
</protein>
<name>A0AAV5MM75_9ROSI</name>
<dbReference type="EMBL" id="BPVZ01000436">
    <property type="protein sequence ID" value="GKV51111.1"/>
    <property type="molecule type" value="Genomic_DNA"/>
</dbReference>
<reference evidence="2 3" key="1">
    <citation type="journal article" date="2021" name="Commun. Biol.">
        <title>The genome of Shorea leprosula (Dipterocarpaceae) highlights the ecological relevance of drought in aseasonal tropical rainforests.</title>
        <authorList>
            <person name="Ng K.K.S."/>
            <person name="Kobayashi M.J."/>
            <person name="Fawcett J.A."/>
            <person name="Hatakeyama M."/>
            <person name="Paape T."/>
            <person name="Ng C.H."/>
            <person name="Ang C.C."/>
            <person name="Tnah L.H."/>
            <person name="Lee C.T."/>
            <person name="Nishiyama T."/>
            <person name="Sese J."/>
            <person name="O'Brien M.J."/>
            <person name="Copetti D."/>
            <person name="Mohd Noor M.I."/>
            <person name="Ong R.C."/>
            <person name="Putra M."/>
            <person name="Sireger I.Z."/>
            <person name="Indrioko S."/>
            <person name="Kosugi Y."/>
            <person name="Izuno A."/>
            <person name="Isagi Y."/>
            <person name="Lee S.L."/>
            <person name="Shimizu K.K."/>
        </authorList>
    </citation>
    <scope>NUCLEOTIDE SEQUENCE [LARGE SCALE GENOMIC DNA]</scope>
    <source>
        <strain evidence="2">214</strain>
    </source>
</reference>
<proteinExistence type="predicted"/>
<keyword evidence="3" id="KW-1185">Reference proteome</keyword>
<dbReference type="Proteomes" id="UP001054252">
    <property type="component" value="Unassembled WGS sequence"/>
</dbReference>
<gene>
    <name evidence="2" type="ORF">SLEP1_g57787</name>
</gene>